<dbReference type="AlphaFoldDB" id="T0GCY5"/>
<keyword evidence="3" id="KW-1185">Reference proteome</keyword>
<dbReference type="EMBL" id="AHMO02000008">
    <property type="protein sequence ID" value="EQA44659.1"/>
    <property type="molecule type" value="Genomic_DNA"/>
</dbReference>
<feature type="domain" description="Endonuclease GajA/Old nuclease/RecF-like AAA" evidence="1">
    <location>
        <begin position="6"/>
        <end position="168"/>
    </location>
</feature>
<dbReference type="InterPro" id="IPR041685">
    <property type="entry name" value="AAA_GajA/Old/RecF-like"/>
</dbReference>
<dbReference type="Gene3D" id="3.40.50.300">
    <property type="entry name" value="P-loop containing nucleotide triphosphate hydrolases"/>
    <property type="match status" value="1"/>
</dbReference>
<comment type="caution">
    <text evidence="2">The sequence shown here is derived from an EMBL/GenBank/DDBJ whole genome shotgun (WGS) entry which is preliminary data.</text>
</comment>
<evidence type="ECO:0000313" key="3">
    <source>
        <dbReference type="Proteomes" id="UP000015454"/>
    </source>
</evidence>
<dbReference type="RefSeq" id="WP_010568719.1">
    <property type="nucleotide sequence ID" value="NZ_AHMO02000008.1"/>
</dbReference>
<dbReference type="InterPro" id="IPR027417">
    <property type="entry name" value="P-loop_NTPase"/>
</dbReference>
<organism evidence="2 3">
    <name type="scientific">Leptospira broomii serovar Hurstbridge str. 5399</name>
    <dbReference type="NCBI Taxonomy" id="1049789"/>
    <lineage>
        <taxon>Bacteria</taxon>
        <taxon>Pseudomonadati</taxon>
        <taxon>Spirochaetota</taxon>
        <taxon>Spirochaetia</taxon>
        <taxon>Leptospirales</taxon>
        <taxon>Leptospiraceae</taxon>
        <taxon>Leptospira</taxon>
    </lineage>
</organism>
<accession>T0GCY5</accession>
<dbReference type="Pfam" id="PF13175">
    <property type="entry name" value="AAA_15"/>
    <property type="match status" value="1"/>
</dbReference>
<dbReference type="OrthoDB" id="9801813at2"/>
<dbReference type="Proteomes" id="UP000015454">
    <property type="component" value="Unassembled WGS sequence"/>
</dbReference>
<reference evidence="2" key="1">
    <citation type="submission" date="2013-05" db="EMBL/GenBank/DDBJ databases">
        <authorList>
            <person name="Harkins D.M."/>
            <person name="Durkin A.S."/>
            <person name="Brinkac L.M."/>
            <person name="Haft D.H."/>
            <person name="Selengut J.D."/>
            <person name="Sanka R."/>
            <person name="DePew J."/>
            <person name="Purushe J."/>
            <person name="Hartskeerl R.A."/>
            <person name="Ahmed A."/>
            <person name="van der Linden H."/>
            <person name="Goris M.G.A."/>
            <person name="Vinetz J.M."/>
            <person name="Sutton G.G."/>
            <person name="Nierman W.C."/>
            <person name="Fouts D.E."/>
        </authorList>
    </citation>
    <scope>NUCLEOTIDE SEQUENCE [LARGE SCALE GENOMIC DNA]</scope>
    <source>
        <strain evidence="2">5399</strain>
    </source>
</reference>
<name>T0GCY5_9LEPT</name>
<gene>
    <name evidence="2" type="ORF">LEP1GSC050_4122</name>
</gene>
<evidence type="ECO:0000313" key="2">
    <source>
        <dbReference type="EMBL" id="EQA44659.1"/>
    </source>
</evidence>
<protein>
    <submittedName>
        <fullName evidence="2">AAA domain protein</fullName>
    </submittedName>
</protein>
<sequence>MRYLGFNIRNFKGIREVSIDLNKKPYINIFTLIGLNESGKTTILEAIHYFSILETKDDHKYIPKSKKHNYNESITVEAILELSEEDKLDFRGFLKQNFNFKLISDSIVFTVEKRQSFKNSALSESTRSWRGSFRVLYGKNNKERDVEISDESFKAIQDYLEKLRPVIVYFPNFLFDVPEKIYLQELPDTPEKAPQKEQTKEALTLPFFLRAVQDVLDYMDEGLTIFNHIIESFNARENSKADKEAIVFCVYMDFSI</sequence>
<evidence type="ECO:0000259" key="1">
    <source>
        <dbReference type="Pfam" id="PF13175"/>
    </source>
</evidence>
<proteinExistence type="predicted"/>
<dbReference type="SUPFAM" id="SSF52540">
    <property type="entry name" value="P-loop containing nucleoside triphosphate hydrolases"/>
    <property type="match status" value="1"/>
</dbReference>